<accession>A0A9X4YBW1</accession>
<dbReference type="InterPro" id="IPR023614">
    <property type="entry name" value="Porin_dom_sf"/>
</dbReference>
<dbReference type="RefSeq" id="WP_160898800.1">
    <property type="nucleotide sequence ID" value="NZ_WMEX01000004.1"/>
</dbReference>
<dbReference type="Proteomes" id="UP000460751">
    <property type="component" value="Unassembled WGS sequence"/>
</dbReference>
<dbReference type="AlphaFoldDB" id="A0A9X4YBW1"/>
<dbReference type="OrthoDB" id="6353767at2"/>
<sequence length="408" mass="45208">MAVAWANPPTVDVFANTRYSDNIDKRASGNEEGDFQHRVGLGINKTSDPGTCETAIGGDVAFVTYQRDTNSDEVSADLDASGNCQPNRNVRWSARGSVRDVRTTTQVPDSPANRERRSFLATGPSFIAYPSRLDTLTLDVEYQMTRFQESSDDDSDRLVTTGRWQRLFTRNLNGGLALSQSNIEYRRTEEELTRRSANGFFSWQRGNGAWNGELGYSWLESEQGPLVNDSEGMTGELGYSHQWGQGTSAFAQFRRSITDVSSEVDLRIPGLDLNLTETSAVVITALNVGAGQQWTGRTRTDLSISATRSDYEASGTTEDRLSSELALSHKLTPNLTGRGSVGYAREEFGESGDDQRDTVRGQLGLDYRRTRDLTLNASIGHETQSADSQGARDYDENWIQIGVRYNLR</sequence>
<gene>
    <name evidence="1" type="ORF">GLW01_08515</name>
</gene>
<dbReference type="EMBL" id="WMEX01000004">
    <property type="protein sequence ID" value="MYL26837.1"/>
    <property type="molecule type" value="Genomic_DNA"/>
</dbReference>
<reference evidence="1 2" key="1">
    <citation type="submission" date="2019-11" db="EMBL/GenBank/DDBJ databases">
        <title>Genome sequences of 17 halophilic strains isolated from different environments.</title>
        <authorList>
            <person name="Furrow R.E."/>
        </authorList>
    </citation>
    <scope>NUCLEOTIDE SEQUENCE [LARGE SCALE GENOMIC DNA]</scope>
    <source>
        <strain evidence="1 2">22507_15_FS</strain>
    </source>
</reference>
<comment type="caution">
    <text evidence="1">The sequence shown here is derived from an EMBL/GenBank/DDBJ whole genome shotgun (WGS) entry which is preliminary data.</text>
</comment>
<evidence type="ECO:0000313" key="1">
    <source>
        <dbReference type="EMBL" id="MYL26837.1"/>
    </source>
</evidence>
<dbReference type="SUPFAM" id="SSF56935">
    <property type="entry name" value="Porins"/>
    <property type="match status" value="1"/>
</dbReference>
<keyword evidence="2" id="KW-1185">Reference proteome</keyword>
<organism evidence="1 2">
    <name type="scientific">Vreelandella halophila</name>
    <dbReference type="NCBI Taxonomy" id="86177"/>
    <lineage>
        <taxon>Bacteria</taxon>
        <taxon>Pseudomonadati</taxon>
        <taxon>Pseudomonadota</taxon>
        <taxon>Gammaproteobacteria</taxon>
        <taxon>Oceanospirillales</taxon>
        <taxon>Halomonadaceae</taxon>
        <taxon>Vreelandella</taxon>
    </lineage>
</organism>
<dbReference type="Gene3D" id="2.40.160.10">
    <property type="entry name" value="Porin"/>
    <property type="match status" value="1"/>
</dbReference>
<dbReference type="Pfam" id="PF10082">
    <property type="entry name" value="BBP2_2"/>
    <property type="match status" value="1"/>
</dbReference>
<evidence type="ECO:0000313" key="2">
    <source>
        <dbReference type="Proteomes" id="UP000460751"/>
    </source>
</evidence>
<name>A0A9X4YBW1_9GAMM</name>
<proteinExistence type="predicted"/>
<protein>
    <submittedName>
        <fullName evidence="1">Outer membrane beta-barrel protein</fullName>
    </submittedName>
</protein>
<dbReference type="InterPro" id="IPR018759">
    <property type="entry name" value="BBP2_2"/>
</dbReference>